<comment type="function">
    <text evidence="2 10 12">Catalyzes the transfer of a dimethylallyl group onto the adenine at position 37 in tRNAs that read codons beginning with uridine, leading to the formation of N6-(dimethylallyl)adenosine (i(6)A).</text>
</comment>
<evidence type="ECO:0000313" key="14">
    <source>
        <dbReference type="EMBL" id="OPX17841.1"/>
    </source>
</evidence>
<evidence type="ECO:0000256" key="1">
    <source>
        <dbReference type="ARBA" id="ARBA00001946"/>
    </source>
</evidence>
<evidence type="ECO:0000256" key="6">
    <source>
        <dbReference type="ARBA" id="ARBA00022741"/>
    </source>
</evidence>
<feature type="region of interest" description="Interaction with substrate tRNA" evidence="10">
    <location>
        <begin position="163"/>
        <end position="167"/>
    </location>
</feature>
<dbReference type="Proteomes" id="UP000191663">
    <property type="component" value="Unassembled WGS sequence"/>
</dbReference>
<dbReference type="Pfam" id="PF01715">
    <property type="entry name" value="IPPT"/>
    <property type="match status" value="1"/>
</dbReference>
<dbReference type="InterPro" id="IPR018022">
    <property type="entry name" value="IPT"/>
</dbReference>
<evidence type="ECO:0000256" key="8">
    <source>
        <dbReference type="ARBA" id="ARBA00022842"/>
    </source>
</evidence>
<keyword evidence="8 10" id="KW-0460">Magnesium</keyword>
<dbReference type="GO" id="GO:0005524">
    <property type="term" value="F:ATP binding"/>
    <property type="evidence" value="ECO:0007669"/>
    <property type="project" value="UniProtKB-UniRule"/>
</dbReference>
<feature type="binding site" evidence="10">
    <location>
        <begin position="16"/>
        <end position="21"/>
    </location>
    <ligand>
        <name>substrate</name>
    </ligand>
</feature>
<keyword evidence="6 10" id="KW-0547">Nucleotide-binding</keyword>
<gene>
    <name evidence="10" type="primary">miaA</name>
    <name evidence="14" type="ORF">BXT86_04345</name>
</gene>
<evidence type="ECO:0000256" key="12">
    <source>
        <dbReference type="RuleBase" id="RU003784"/>
    </source>
</evidence>
<dbReference type="Gene3D" id="1.10.20.140">
    <property type="match status" value="1"/>
</dbReference>
<feature type="site" description="Interaction with substrate tRNA" evidence="10">
    <location>
        <position position="105"/>
    </location>
</feature>
<keyword evidence="5 10" id="KW-0819">tRNA processing</keyword>
<comment type="similarity">
    <text evidence="3 10 13">Belongs to the IPP transferase family.</text>
</comment>
<feature type="region of interest" description="Interaction with substrate tRNA" evidence="10">
    <location>
        <begin position="39"/>
        <end position="42"/>
    </location>
</feature>
<dbReference type="GO" id="GO:0052381">
    <property type="term" value="F:tRNA dimethylallyltransferase activity"/>
    <property type="evidence" value="ECO:0007669"/>
    <property type="project" value="UniProtKB-UniRule"/>
</dbReference>
<dbReference type="FunFam" id="1.10.20.140:FF:000001">
    <property type="entry name" value="tRNA dimethylallyltransferase"/>
    <property type="match status" value="1"/>
</dbReference>
<dbReference type="EMBL" id="MUKB01000071">
    <property type="protein sequence ID" value="OPX17841.1"/>
    <property type="molecule type" value="Genomic_DNA"/>
</dbReference>
<comment type="subunit">
    <text evidence="10">Monomer.</text>
</comment>
<name>A0A1V4QFS2_UNCW3</name>
<evidence type="ECO:0000256" key="5">
    <source>
        <dbReference type="ARBA" id="ARBA00022694"/>
    </source>
</evidence>
<feature type="binding site" evidence="10">
    <location>
        <begin position="14"/>
        <end position="21"/>
    </location>
    <ligand>
        <name>ATP</name>
        <dbReference type="ChEBI" id="CHEBI:30616"/>
    </ligand>
</feature>
<comment type="caution">
    <text evidence="10">Lacks conserved residue(s) required for the propagation of feature annotation.</text>
</comment>
<evidence type="ECO:0000256" key="9">
    <source>
        <dbReference type="ARBA" id="ARBA00049563"/>
    </source>
</evidence>
<comment type="catalytic activity">
    <reaction evidence="9 10 11">
        <text>adenosine(37) in tRNA + dimethylallyl diphosphate = N(6)-dimethylallyladenosine(37) in tRNA + diphosphate</text>
        <dbReference type="Rhea" id="RHEA:26482"/>
        <dbReference type="Rhea" id="RHEA-COMP:10162"/>
        <dbReference type="Rhea" id="RHEA-COMP:10375"/>
        <dbReference type="ChEBI" id="CHEBI:33019"/>
        <dbReference type="ChEBI" id="CHEBI:57623"/>
        <dbReference type="ChEBI" id="CHEBI:74411"/>
        <dbReference type="ChEBI" id="CHEBI:74415"/>
        <dbReference type="EC" id="2.5.1.75"/>
    </reaction>
</comment>
<dbReference type="PANTHER" id="PTHR11088:SF60">
    <property type="entry name" value="TRNA DIMETHYLALLYLTRANSFERASE"/>
    <property type="match status" value="1"/>
</dbReference>
<accession>A0A1V4QFS2</accession>
<comment type="caution">
    <text evidence="14">The sequence shown here is derived from an EMBL/GenBank/DDBJ whole genome shotgun (WGS) entry which is preliminary data.</text>
</comment>
<dbReference type="AlphaFoldDB" id="A0A1V4QFS2"/>
<dbReference type="GO" id="GO:0006400">
    <property type="term" value="P:tRNA modification"/>
    <property type="evidence" value="ECO:0007669"/>
    <property type="project" value="TreeGrafter"/>
</dbReference>
<dbReference type="InterPro" id="IPR039657">
    <property type="entry name" value="Dimethylallyltransferase"/>
</dbReference>
<dbReference type="InterPro" id="IPR027417">
    <property type="entry name" value="P-loop_NTPase"/>
</dbReference>
<keyword evidence="4 10" id="KW-0808">Transferase</keyword>
<evidence type="ECO:0000256" key="3">
    <source>
        <dbReference type="ARBA" id="ARBA00005842"/>
    </source>
</evidence>
<dbReference type="SUPFAM" id="SSF52540">
    <property type="entry name" value="P-loop containing nucleoside triphosphate hydrolases"/>
    <property type="match status" value="1"/>
</dbReference>
<feature type="site" description="Interaction with substrate tRNA" evidence="10">
    <location>
        <position position="127"/>
    </location>
</feature>
<evidence type="ECO:0000256" key="11">
    <source>
        <dbReference type="RuleBase" id="RU003783"/>
    </source>
</evidence>
<evidence type="ECO:0000256" key="13">
    <source>
        <dbReference type="RuleBase" id="RU003785"/>
    </source>
</evidence>
<organism evidence="14 15">
    <name type="scientific">candidate division WOR-3 bacterium 4484_100</name>
    <dbReference type="NCBI Taxonomy" id="1936077"/>
    <lineage>
        <taxon>Bacteria</taxon>
        <taxon>Bacteria division WOR-3</taxon>
    </lineage>
</organism>
<dbReference type="EC" id="2.5.1.75" evidence="10"/>
<comment type="cofactor">
    <cofactor evidence="1 10">
        <name>Mg(2+)</name>
        <dbReference type="ChEBI" id="CHEBI:18420"/>
    </cofactor>
</comment>
<evidence type="ECO:0000256" key="7">
    <source>
        <dbReference type="ARBA" id="ARBA00022840"/>
    </source>
</evidence>
<dbReference type="NCBIfam" id="TIGR00174">
    <property type="entry name" value="miaA"/>
    <property type="match status" value="1"/>
</dbReference>
<reference evidence="15" key="1">
    <citation type="submission" date="2017-01" db="EMBL/GenBank/DDBJ databases">
        <title>Novel pathways for hydrocarbon cycling and metabolic interdependencies in hydrothermal sediment communities.</title>
        <authorList>
            <person name="Dombrowski N."/>
            <person name="Seitz K."/>
            <person name="Teske A."/>
            <person name="Baker B."/>
        </authorList>
    </citation>
    <scope>NUCLEOTIDE SEQUENCE [LARGE SCALE GENOMIC DNA]</scope>
</reference>
<evidence type="ECO:0000256" key="4">
    <source>
        <dbReference type="ARBA" id="ARBA00022679"/>
    </source>
</evidence>
<evidence type="ECO:0000256" key="10">
    <source>
        <dbReference type="HAMAP-Rule" id="MF_00185"/>
    </source>
</evidence>
<dbReference type="HAMAP" id="MF_00185">
    <property type="entry name" value="IPP_trans"/>
    <property type="match status" value="1"/>
</dbReference>
<sequence>MLKKPNVRIITIVGPTAVGKTGLAMSLAKKISGEIISADSRQVYKYLDIGTAKPSITDRKEVVFHLIDFVDPQDTYSSGQFARDAEICISEILRKNRTPIVCGGTGLYIRALFNPFHPLPHANKEIRNRLLNILAKKGLEYLYQKLQRIDPAWAKRINPHDRQRILRGLEVYEITRRPLSKLIQSSPKKAKFLPYYIGLNLPRTILYQRINQRFDQMIKNGLIQEIKLLLKKGFSPQSNALKTIGYKEIIQYLHGELSLEQATARAKQRTRNFARRQITWFNSIPGLKWYNPQDKKIIELIIKKLRLD</sequence>
<evidence type="ECO:0000256" key="2">
    <source>
        <dbReference type="ARBA" id="ARBA00003213"/>
    </source>
</evidence>
<dbReference type="PANTHER" id="PTHR11088">
    <property type="entry name" value="TRNA DIMETHYLALLYLTRANSFERASE"/>
    <property type="match status" value="1"/>
</dbReference>
<dbReference type="Gene3D" id="3.40.50.300">
    <property type="entry name" value="P-loop containing nucleotide triphosphate hydrolases"/>
    <property type="match status" value="1"/>
</dbReference>
<evidence type="ECO:0000313" key="15">
    <source>
        <dbReference type="Proteomes" id="UP000191663"/>
    </source>
</evidence>
<keyword evidence="7 10" id="KW-0067">ATP-binding</keyword>
<proteinExistence type="inferred from homology"/>
<protein>
    <recommendedName>
        <fullName evidence="10">tRNA dimethylallyltransferase</fullName>
        <ecNumber evidence="10">2.5.1.75</ecNumber>
    </recommendedName>
    <alternativeName>
        <fullName evidence="10">Dimethylallyl diphosphate:tRNA dimethylallyltransferase</fullName>
        <shortName evidence="10">DMAPP:tRNA dimethylallyltransferase</shortName>
        <shortName evidence="10">DMATase</shortName>
    </alternativeName>
    <alternativeName>
        <fullName evidence="10">Isopentenyl-diphosphate:tRNA isopentenyltransferase</fullName>
        <shortName evidence="10">IPP transferase</shortName>
        <shortName evidence="10">IPPT</shortName>
        <shortName evidence="10">IPTase</shortName>
    </alternativeName>
</protein>